<feature type="compositionally biased region" description="Basic residues" evidence="7">
    <location>
        <begin position="80"/>
        <end position="90"/>
    </location>
</feature>
<comment type="function">
    <text evidence="6">Involved in ribosome biogenesis. Required for normal pre-rRNA processing in internal transcribed spacer 1 (ITS1). May be involved in the movements of the replication forks.</text>
</comment>
<comment type="subunit">
    <text evidence="3">Interacts with the 35S, 23S and 20S pre-rRNAs and with the U3 snoRNA.</text>
</comment>
<sequence length="175" mass="19699">MAGIKKTSLRTKLNRRTTSVASKISEFHGQTETPQTHSNPLLRLATESKKEKRDRKSASFTERMMNKVTFNTGNGVSKSAARRQRRKARQQLKPNLNDLLTSLPDPATTTITKSGFIPPKQTRNPHAPTTKTQKGRLRVMKQENEQFKQVLQNQAFRQSPFAALREAIKNNGASA</sequence>
<feature type="compositionally biased region" description="Basic and acidic residues" evidence="7">
    <location>
        <begin position="46"/>
        <end position="57"/>
    </location>
</feature>
<dbReference type="RefSeq" id="XP_034009887.1">
    <property type="nucleotide sequence ID" value="XM_034158226.1"/>
</dbReference>
<comment type="subcellular location">
    <subcellularLocation>
        <location evidence="1">Nucleus</location>
        <location evidence="1">Nucleolus</location>
    </subcellularLocation>
</comment>
<evidence type="ECO:0000256" key="7">
    <source>
        <dbReference type="SAM" id="MobiDB-lite"/>
    </source>
</evidence>
<comment type="caution">
    <text evidence="8">The sequence shown here is derived from an EMBL/GenBank/DDBJ whole genome shotgun (WGS) entry which is preliminary data.</text>
</comment>
<keyword evidence="5" id="KW-0539">Nucleus</keyword>
<dbReference type="Pfam" id="PF15341">
    <property type="entry name" value="SLX9"/>
    <property type="match status" value="1"/>
</dbReference>
<dbReference type="GO" id="GO:0005730">
    <property type="term" value="C:nucleolus"/>
    <property type="evidence" value="ECO:0007669"/>
    <property type="project" value="UniProtKB-SubCell"/>
</dbReference>
<evidence type="ECO:0000313" key="9">
    <source>
        <dbReference type="Proteomes" id="UP000449547"/>
    </source>
</evidence>
<dbReference type="OMA" id="EHHENPL"/>
<dbReference type="EMBL" id="SWFT01000158">
    <property type="protein sequence ID" value="KAA8897286.1"/>
    <property type="molecule type" value="Genomic_DNA"/>
</dbReference>
<protein>
    <recommendedName>
        <fullName evidence="4">Ribosome biogenesis protein SLX9</fullName>
    </recommendedName>
</protein>
<organism evidence="8 9">
    <name type="scientific">Diutina rugosa</name>
    <name type="common">Yeast</name>
    <name type="synonym">Candida rugosa</name>
    <dbReference type="NCBI Taxonomy" id="5481"/>
    <lineage>
        <taxon>Eukaryota</taxon>
        <taxon>Fungi</taxon>
        <taxon>Dikarya</taxon>
        <taxon>Ascomycota</taxon>
        <taxon>Saccharomycotina</taxon>
        <taxon>Pichiomycetes</taxon>
        <taxon>Debaryomycetaceae</taxon>
        <taxon>Diutina</taxon>
    </lineage>
</organism>
<evidence type="ECO:0000313" key="8">
    <source>
        <dbReference type="EMBL" id="KAA8897286.1"/>
    </source>
</evidence>
<dbReference type="GO" id="GO:0030686">
    <property type="term" value="C:90S preribosome"/>
    <property type="evidence" value="ECO:0007669"/>
    <property type="project" value="InterPro"/>
</dbReference>
<dbReference type="Proteomes" id="UP000449547">
    <property type="component" value="Unassembled WGS sequence"/>
</dbReference>
<dbReference type="AlphaFoldDB" id="A0A642UHZ1"/>
<proteinExistence type="inferred from homology"/>
<dbReference type="OrthoDB" id="4068648at2759"/>
<evidence type="ECO:0000256" key="4">
    <source>
        <dbReference type="ARBA" id="ARBA00021321"/>
    </source>
</evidence>
<dbReference type="PANTHER" id="PTHR31109:SF2">
    <property type="entry name" value="RIBOSOME BIOGENESIS PROTEIN SLX9 HOMOLOG"/>
    <property type="match status" value="1"/>
</dbReference>
<gene>
    <name evidence="8" type="ORF">DIURU_005263</name>
</gene>
<accession>A0A642UHZ1</accession>
<dbReference type="PANTHER" id="PTHR31109">
    <property type="entry name" value="PROTEIN FAM207A"/>
    <property type="match status" value="1"/>
</dbReference>
<evidence type="ECO:0000256" key="1">
    <source>
        <dbReference type="ARBA" id="ARBA00004604"/>
    </source>
</evidence>
<dbReference type="GeneID" id="54783914"/>
<dbReference type="InterPro" id="IPR028160">
    <property type="entry name" value="Slx9-like"/>
</dbReference>
<feature type="compositionally biased region" description="Polar residues" evidence="7">
    <location>
        <begin position="16"/>
        <end position="39"/>
    </location>
</feature>
<dbReference type="GO" id="GO:0000462">
    <property type="term" value="P:maturation of SSU-rRNA from tricistronic rRNA transcript (SSU-rRNA, 5.8S rRNA, LSU-rRNA)"/>
    <property type="evidence" value="ECO:0007669"/>
    <property type="project" value="InterPro"/>
</dbReference>
<feature type="region of interest" description="Disordered" evidence="7">
    <location>
        <begin position="1"/>
        <end position="135"/>
    </location>
</feature>
<evidence type="ECO:0000256" key="2">
    <source>
        <dbReference type="ARBA" id="ARBA00011022"/>
    </source>
</evidence>
<reference evidence="8 9" key="1">
    <citation type="submission" date="2019-07" db="EMBL/GenBank/DDBJ databases">
        <title>Genome assembly of two rare yeast pathogens: Diutina rugosa and Trichomonascus ciferrii.</title>
        <authorList>
            <person name="Mixao V."/>
            <person name="Saus E."/>
            <person name="Hansen A."/>
            <person name="Lass-Flor C."/>
            <person name="Gabaldon T."/>
        </authorList>
    </citation>
    <scope>NUCLEOTIDE SEQUENCE [LARGE SCALE GENOMIC DNA]</scope>
    <source>
        <strain evidence="8 9">CBS 613</strain>
    </source>
</reference>
<evidence type="ECO:0000256" key="3">
    <source>
        <dbReference type="ARBA" id="ARBA00011523"/>
    </source>
</evidence>
<dbReference type="GO" id="GO:0030688">
    <property type="term" value="C:preribosome, small subunit precursor"/>
    <property type="evidence" value="ECO:0007669"/>
    <property type="project" value="InterPro"/>
</dbReference>
<comment type="similarity">
    <text evidence="2">Belongs to the SLX9 family.</text>
</comment>
<dbReference type="VEuPathDB" id="FungiDB:DIURU_005263"/>
<evidence type="ECO:0000256" key="5">
    <source>
        <dbReference type="ARBA" id="ARBA00023242"/>
    </source>
</evidence>
<name>A0A642UHZ1_DIURU</name>
<feature type="compositionally biased region" description="Polar residues" evidence="7">
    <location>
        <begin position="121"/>
        <end position="132"/>
    </location>
</feature>
<keyword evidence="9" id="KW-1185">Reference proteome</keyword>
<evidence type="ECO:0000256" key="6">
    <source>
        <dbReference type="ARBA" id="ARBA00025083"/>
    </source>
</evidence>